<gene>
    <name evidence="2" type="ORF">NBZ79_03085</name>
</gene>
<name>A0ABY4W4P4_9PROT</name>
<dbReference type="CDD" id="cd01948">
    <property type="entry name" value="EAL"/>
    <property type="match status" value="1"/>
</dbReference>
<keyword evidence="3" id="KW-1185">Reference proteome</keyword>
<reference evidence="2" key="1">
    <citation type="submission" date="2022-06" db="EMBL/GenBank/DDBJ databases">
        <title>Sneathiella actinostolidae sp. nov., isolated from a sea anemonein the Western Pacific Ocean.</title>
        <authorList>
            <person name="Wei M.J."/>
        </authorList>
    </citation>
    <scope>NUCLEOTIDE SEQUENCE</scope>
    <source>
        <strain evidence="2">PHK-P5</strain>
    </source>
</reference>
<evidence type="ECO:0000313" key="2">
    <source>
        <dbReference type="EMBL" id="USG61957.1"/>
    </source>
</evidence>
<dbReference type="InterPro" id="IPR050706">
    <property type="entry name" value="Cyclic-di-GMP_PDE-like"/>
</dbReference>
<dbReference type="RefSeq" id="WP_251935420.1">
    <property type="nucleotide sequence ID" value="NZ_CP098747.1"/>
</dbReference>
<dbReference type="Proteomes" id="UP001056291">
    <property type="component" value="Chromosome"/>
</dbReference>
<evidence type="ECO:0000259" key="1">
    <source>
        <dbReference type="PROSITE" id="PS50883"/>
    </source>
</evidence>
<dbReference type="PROSITE" id="PS50883">
    <property type="entry name" value="EAL"/>
    <property type="match status" value="1"/>
</dbReference>
<dbReference type="PANTHER" id="PTHR33121">
    <property type="entry name" value="CYCLIC DI-GMP PHOSPHODIESTERASE PDEF"/>
    <property type="match status" value="1"/>
</dbReference>
<dbReference type="InterPro" id="IPR035919">
    <property type="entry name" value="EAL_sf"/>
</dbReference>
<dbReference type="Pfam" id="PF00563">
    <property type="entry name" value="EAL"/>
    <property type="match status" value="1"/>
</dbReference>
<organism evidence="2 3">
    <name type="scientific">Sneathiella marina</name>
    <dbReference type="NCBI Taxonomy" id="2950108"/>
    <lineage>
        <taxon>Bacteria</taxon>
        <taxon>Pseudomonadati</taxon>
        <taxon>Pseudomonadota</taxon>
        <taxon>Alphaproteobacteria</taxon>
        <taxon>Sneathiellales</taxon>
        <taxon>Sneathiellaceae</taxon>
        <taxon>Sneathiella</taxon>
    </lineage>
</organism>
<dbReference type="InterPro" id="IPR001633">
    <property type="entry name" value="EAL_dom"/>
</dbReference>
<dbReference type="EMBL" id="CP098747">
    <property type="protein sequence ID" value="USG61957.1"/>
    <property type="molecule type" value="Genomic_DNA"/>
</dbReference>
<accession>A0ABY4W4P4</accession>
<proteinExistence type="predicted"/>
<evidence type="ECO:0000313" key="3">
    <source>
        <dbReference type="Proteomes" id="UP001056291"/>
    </source>
</evidence>
<protein>
    <submittedName>
        <fullName evidence="2">EAL domain-containing protein</fullName>
    </submittedName>
</protein>
<dbReference type="PANTHER" id="PTHR33121:SF70">
    <property type="entry name" value="SIGNALING PROTEIN YKOW"/>
    <property type="match status" value="1"/>
</dbReference>
<dbReference type="SUPFAM" id="SSF141868">
    <property type="entry name" value="EAL domain-like"/>
    <property type="match status" value="1"/>
</dbReference>
<feature type="domain" description="EAL" evidence="1">
    <location>
        <begin position="27"/>
        <end position="280"/>
    </location>
</feature>
<dbReference type="SMART" id="SM00052">
    <property type="entry name" value="EAL"/>
    <property type="match status" value="1"/>
</dbReference>
<sequence>MATELHAHDVEFKDNTDGALGNVNFLPASQSDEYSQFLEAINNSVVHYQPIFDIQRQIAVGAEALLRTKTCYKGMSYPQIIQYAQDNDFVPRITEVVLKDVLTRARTETRSLGAIGQYGNTNQIPEEYIYTINISPACLEDQVCIDLVNQFLFVASNRFRLILELSECNAFPCDLLDDFHDRVGRDSRIKFAIDDFGVGQSRFENLNSPLVAWVKIDRSFLPVNQDNNKHRTFRAVVEFAQFFDCDVVIEGIETKLQLDLVSQLEGVTLAQGYLLARPAP</sequence>
<dbReference type="Gene3D" id="3.20.20.450">
    <property type="entry name" value="EAL domain"/>
    <property type="match status" value="1"/>
</dbReference>